<keyword evidence="1" id="KW-0175">Coiled coil</keyword>
<comment type="caution">
    <text evidence="2">The sequence shown here is derived from an EMBL/GenBank/DDBJ whole genome shotgun (WGS) entry which is preliminary data.</text>
</comment>
<feature type="coiled-coil region" evidence="1">
    <location>
        <begin position="76"/>
        <end position="140"/>
    </location>
</feature>
<reference evidence="2" key="1">
    <citation type="submission" date="2021-02" db="EMBL/GenBank/DDBJ databases">
        <authorList>
            <person name="Dougan E. K."/>
            <person name="Rhodes N."/>
            <person name="Thang M."/>
            <person name="Chan C."/>
        </authorList>
    </citation>
    <scope>NUCLEOTIDE SEQUENCE</scope>
</reference>
<feature type="non-terminal residue" evidence="2">
    <location>
        <position position="167"/>
    </location>
</feature>
<protein>
    <submittedName>
        <fullName evidence="2">Uncharacterized protein</fullName>
    </submittedName>
</protein>
<gene>
    <name evidence="2" type="ORF">PGLA1383_LOCUS14821</name>
</gene>
<sequence>LGDFISCAFKHTSISKEVNIMAIDYQQNQVHSSLQEYGHELHTVISRSSKYIWELGSKMPELSVAVSATTRDLASLQQLEEALVAKQEALRALTQQNAKGSPRPDSLEEINDQSQLNRQLEALEQIVDKLEEGMEMSGQKHLESLADDMTNSLWEVMLEELQQSETI</sequence>
<dbReference type="EMBL" id="CAJNNV010008534">
    <property type="protein sequence ID" value="CAE8596356.1"/>
    <property type="molecule type" value="Genomic_DNA"/>
</dbReference>
<name>A0A813E5J6_POLGL</name>
<evidence type="ECO:0000313" key="2">
    <source>
        <dbReference type="EMBL" id="CAE8596356.1"/>
    </source>
</evidence>
<proteinExistence type="predicted"/>
<dbReference type="Proteomes" id="UP000654075">
    <property type="component" value="Unassembled WGS sequence"/>
</dbReference>
<evidence type="ECO:0000256" key="1">
    <source>
        <dbReference type="SAM" id="Coils"/>
    </source>
</evidence>
<dbReference type="OrthoDB" id="418238at2759"/>
<dbReference type="AlphaFoldDB" id="A0A813E5J6"/>
<accession>A0A813E5J6</accession>
<organism evidence="2 3">
    <name type="scientific">Polarella glacialis</name>
    <name type="common">Dinoflagellate</name>
    <dbReference type="NCBI Taxonomy" id="89957"/>
    <lineage>
        <taxon>Eukaryota</taxon>
        <taxon>Sar</taxon>
        <taxon>Alveolata</taxon>
        <taxon>Dinophyceae</taxon>
        <taxon>Suessiales</taxon>
        <taxon>Suessiaceae</taxon>
        <taxon>Polarella</taxon>
    </lineage>
</organism>
<keyword evidence="3" id="KW-1185">Reference proteome</keyword>
<evidence type="ECO:0000313" key="3">
    <source>
        <dbReference type="Proteomes" id="UP000654075"/>
    </source>
</evidence>